<accession>A0AAW1N8S5</accession>
<evidence type="ECO:0000256" key="3">
    <source>
        <dbReference type="ARBA" id="ARBA00022801"/>
    </source>
</evidence>
<dbReference type="GO" id="GO:0008233">
    <property type="term" value="F:peptidase activity"/>
    <property type="evidence" value="ECO:0007669"/>
    <property type="project" value="UniProtKB-KW"/>
</dbReference>
<proteinExistence type="inferred from homology"/>
<dbReference type="AlphaFoldDB" id="A0AAW1N8S5"/>
<dbReference type="Pfam" id="PF14543">
    <property type="entry name" value="TAXi_N"/>
    <property type="match status" value="1"/>
</dbReference>
<keyword evidence="2" id="KW-0645">Protease</keyword>
<dbReference type="PANTHER" id="PTHR47967:SF123">
    <property type="entry name" value="ASPARTIC PROTEINASE NEPENTHESIN-1-LIKE"/>
    <property type="match status" value="1"/>
</dbReference>
<evidence type="ECO:0000256" key="4">
    <source>
        <dbReference type="SAM" id="SignalP"/>
    </source>
</evidence>
<feature type="signal peptide" evidence="4">
    <location>
        <begin position="1"/>
        <end position="25"/>
    </location>
</feature>
<evidence type="ECO:0008006" key="9">
    <source>
        <dbReference type="Google" id="ProtNLM"/>
    </source>
</evidence>
<protein>
    <recommendedName>
        <fullName evidence="9">Peptidase A1 domain-containing protein</fullName>
    </recommendedName>
</protein>
<keyword evidence="4" id="KW-0732">Signal</keyword>
<feature type="chain" id="PRO_5043508804" description="Peptidase A1 domain-containing protein" evidence="4">
    <location>
        <begin position="26"/>
        <end position="396"/>
    </location>
</feature>
<dbReference type="InterPro" id="IPR021109">
    <property type="entry name" value="Peptidase_aspartic_dom_sf"/>
</dbReference>
<dbReference type="InterPro" id="IPR051708">
    <property type="entry name" value="Plant_Aspart_Prot_A1"/>
</dbReference>
<name>A0AAW1N8S5_SAPOF</name>
<reference evidence="7" key="1">
    <citation type="submission" date="2024-03" db="EMBL/GenBank/DDBJ databases">
        <title>WGS assembly of Saponaria officinalis var. Norfolk2.</title>
        <authorList>
            <person name="Jenkins J."/>
            <person name="Shu S."/>
            <person name="Grimwood J."/>
            <person name="Barry K."/>
            <person name="Goodstein D."/>
            <person name="Schmutz J."/>
            <person name="Leebens-Mack J."/>
            <person name="Osbourn A."/>
        </authorList>
    </citation>
    <scope>NUCLEOTIDE SEQUENCE [LARGE SCALE GENOMIC DNA]</scope>
    <source>
        <strain evidence="7">JIC</strain>
    </source>
</reference>
<keyword evidence="3" id="KW-0378">Hydrolase</keyword>
<comment type="similarity">
    <text evidence="1">Belongs to the peptidase A1 family.</text>
</comment>
<organism evidence="7 8">
    <name type="scientific">Saponaria officinalis</name>
    <name type="common">Common soapwort</name>
    <name type="synonym">Lychnis saponaria</name>
    <dbReference type="NCBI Taxonomy" id="3572"/>
    <lineage>
        <taxon>Eukaryota</taxon>
        <taxon>Viridiplantae</taxon>
        <taxon>Streptophyta</taxon>
        <taxon>Embryophyta</taxon>
        <taxon>Tracheophyta</taxon>
        <taxon>Spermatophyta</taxon>
        <taxon>Magnoliopsida</taxon>
        <taxon>eudicotyledons</taxon>
        <taxon>Gunneridae</taxon>
        <taxon>Pentapetalae</taxon>
        <taxon>Caryophyllales</taxon>
        <taxon>Caryophyllaceae</taxon>
        <taxon>Caryophylleae</taxon>
        <taxon>Saponaria</taxon>
    </lineage>
</organism>
<feature type="domain" description="Xylanase inhibitor C-terminal" evidence="5">
    <location>
        <begin position="260"/>
        <end position="325"/>
    </location>
</feature>
<evidence type="ECO:0000259" key="6">
    <source>
        <dbReference type="Pfam" id="PF14543"/>
    </source>
</evidence>
<dbReference type="SUPFAM" id="SSF50630">
    <property type="entry name" value="Acid proteases"/>
    <property type="match status" value="1"/>
</dbReference>
<dbReference type="GO" id="GO:0005576">
    <property type="term" value="C:extracellular region"/>
    <property type="evidence" value="ECO:0007669"/>
    <property type="project" value="TreeGrafter"/>
</dbReference>
<sequence length="396" mass="44688">MSIIKLNLNFLIFTLLCVFSQKSYSNNNTIIGGLQLRMIHIDSPNSPIYQPELSDVERANRLIDISDSRIYYLSKKTANKNMSFDLKPDTSNVRVFKHGFLYYVEIGIGTFPSESPKITYAQVNYFVFDTRSNLIWTQCEDCKECFYQKSPRFARSKLKTYHLVPCNECPECRCENGIATIVVRCGGGAKMKGIMSRDSFTFGPVTESSGERVGGLRFTCATHIQNFKTGIPTLLNFGNYIITRDYMFVTPILTRPNLFQYYVTINDIGVNGQKLNIPSHLFALNPDNSGGTVFDSGASFNYLVPDAFDIVVEAIANYISKNNLYIRKNQGRDINLDASEGVPQPGLYCLTIRRNEVHQPLNVLGTFAQINQRLIFDLAKSELSFIAEDCSVARLT</sequence>
<dbReference type="Gene3D" id="2.40.70.10">
    <property type="entry name" value="Acid Proteases"/>
    <property type="match status" value="3"/>
</dbReference>
<dbReference type="PANTHER" id="PTHR47967">
    <property type="entry name" value="OS07G0603500 PROTEIN-RELATED"/>
    <property type="match status" value="1"/>
</dbReference>
<keyword evidence="8" id="KW-1185">Reference proteome</keyword>
<dbReference type="InterPro" id="IPR032799">
    <property type="entry name" value="TAXi_C"/>
</dbReference>
<dbReference type="GO" id="GO:0006508">
    <property type="term" value="P:proteolysis"/>
    <property type="evidence" value="ECO:0007669"/>
    <property type="project" value="UniProtKB-KW"/>
</dbReference>
<gene>
    <name evidence="7" type="ORF">RND81_01G042000</name>
</gene>
<comment type="caution">
    <text evidence="7">The sequence shown here is derived from an EMBL/GenBank/DDBJ whole genome shotgun (WGS) entry which is preliminary data.</text>
</comment>
<evidence type="ECO:0000313" key="8">
    <source>
        <dbReference type="Proteomes" id="UP001443914"/>
    </source>
</evidence>
<dbReference type="Proteomes" id="UP001443914">
    <property type="component" value="Unassembled WGS sequence"/>
</dbReference>
<dbReference type="Pfam" id="PF14541">
    <property type="entry name" value="TAXi_C"/>
    <property type="match status" value="1"/>
</dbReference>
<evidence type="ECO:0000313" key="7">
    <source>
        <dbReference type="EMBL" id="KAK9755667.1"/>
    </source>
</evidence>
<evidence type="ECO:0000256" key="2">
    <source>
        <dbReference type="ARBA" id="ARBA00022670"/>
    </source>
</evidence>
<dbReference type="EMBL" id="JBDFQZ010000001">
    <property type="protein sequence ID" value="KAK9755667.1"/>
    <property type="molecule type" value="Genomic_DNA"/>
</dbReference>
<feature type="domain" description="Xylanase inhibitor N-terminal" evidence="6">
    <location>
        <begin position="102"/>
        <end position="230"/>
    </location>
</feature>
<dbReference type="InterPro" id="IPR032861">
    <property type="entry name" value="TAXi_N"/>
</dbReference>
<evidence type="ECO:0000259" key="5">
    <source>
        <dbReference type="Pfam" id="PF14541"/>
    </source>
</evidence>
<evidence type="ECO:0000256" key="1">
    <source>
        <dbReference type="ARBA" id="ARBA00007447"/>
    </source>
</evidence>